<organism evidence="2 3">
    <name type="scientific">Anisodus tanguticus</name>
    <dbReference type="NCBI Taxonomy" id="243964"/>
    <lineage>
        <taxon>Eukaryota</taxon>
        <taxon>Viridiplantae</taxon>
        <taxon>Streptophyta</taxon>
        <taxon>Embryophyta</taxon>
        <taxon>Tracheophyta</taxon>
        <taxon>Spermatophyta</taxon>
        <taxon>Magnoliopsida</taxon>
        <taxon>eudicotyledons</taxon>
        <taxon>Gunneridae</taxon>
        <taxon>Pentapetalae</taxon>
        <taxon>asterids</taxon>
        <taxon>lamiids</taxon>
        <taxon>Solanales</taxon>
        <taxon>Solanaceae</taxon>
        <taxon>Solanoideae</taxon>
        <taxon>Hyoscyameae</taxon>
        <taxon>Anisodus</taxon>
    </lineage>
</organism>
<sequence>MAVVLKKCIILFLSILILSDFHRNVSGLRILEGEIWLKQTTDLILQSLPRGQVPSSGASPCTNIPGGKRRGRCALAQNIKEEKTIAAQVDHIHEQSSAPYPSNMVRFGIATSKKQG</sequence>
<accession>A0AAE1RZR0</accession>
<protein>
    <submittedName>
        <fullName evidence="2">Uncharacterized protein</fullName>
    </submittedName>
</protein>
<dbReference type="EMBL" id="JAVYJV010000011">
    <property type="protein sequence ID" value="KAK4359871.1"/>
    <property type="molecule type" value="Genomic_DNA"/>
</dbReference>
<evidence type="ECO:0000313" key="2">
    <source>
        <dbReference type="EMBL" id="KAK4359871.1"/>
    </source>
</evidence>
<gene>
    <name evidence="2" type="ORF">RND71_022100</name>
</gene>
<dbReference type="Proteomes" id="UP001291623">
    <property type="component" value="Unassembled WGS sequence"/>
</dbReference>
<keyword evidence="1" id="KW-0732">Signal</keyword>
<dbReference type="PANTHER" id="PTHR33592">
    <property type="entry name" value="TRANSMEMBRANE PROTEIN"/>
    <property type="match status" value="1"/>
</dbReference>
<reference evidence="2" key="1">
    <citation type="submission" date="2023-12" db="EMBL/GenBank/DDBJ databases">
        <title>Genome assembly of Anisodus tanguticus.</title>
        <authorList>
            <person name="Wang Y.-J."/>
        </authorList>
    </citation>
    <scope>NUCLEOTIDE SEQUENCE</scope>
    <source>
        <strain evidence="2">KB-2021</strain>
        <tissue evidence="2">Leaf</tissue>
    </source>
</reference>
<dbReference type="PANTHER" id="PTHR33592:SF10">
    <property type="entry name" value="TRANSMEMBRANE PROTEIN"/>
    <property type="match status" value="1"/>
</dbReference>
<name>A0AAE1RZR0_9SOLA</name>
<dbReference type="AlphaFoldDB" id="A0AAE1RZR0"/>
<feature type="chain" id="PRO_5042226533" evidence="1">
    <location>
        <begin position="28"/>
        <end position="116"/>
    </location>
</feature>
<evidence type="ECO:0000313" key="3">
    <source>
        <dbReference type="Proteomes" id="UP001291623"/>
    </source>
</evidence>
<feature type="signal peptide" evidence="1">
    <location>
        <begin position="1"/>
        <end position="27"/>
    </location>
</feature>
<proteinExistence type="predicted"/>
<comment type="caution">
    <text evidence="2">The sequence shown here is derived from an EMBL/GenBank/DDBJ whole genome shotgun (WGS) entry which is preliminary data.</text>
</comment>
<evidence type="ECO:0000256" key="1">
    <source>
        <dbReference type="SAM" id="SignalP"/>
    </source>
</evidence>
<keyword evidence="3" id="KW-1185">Reference proteome</keyword>